<keyword evidence="1" id="KW-0663">Pyridoxal phosphate</keyword>
<accession>B7S493</accession>
<evidence type="ECO:0000313" key="5">
    <source>
        <dbReference type="EMBL" id="EEC42646.1"/>
    </source>
</evidence>
<protein>
    <submittedName>
        <fullName evidence="5">Ornithine decarboxylase</fullName>
    </submittedName>
</protein>
<proteinExistence type="predicted"/>
<dbReference type="GO" id="GO:0004586">
    <property type="term" value="F:ornithine decarboxylase activity"/>
    <property type="evidence" value="ECO:0007669"/>
    <property type="project" value="TreeGrafter"/>
</dbReference>
<dbReference type="InterPro" id="IPR022643">
    <property type="entry name" value="De-COase2_C"/>
</dbReference>
<dbReference type="PaxDb" id="2850-Phatrdraft1024"/>
<dbReference type="RefSeq" id="XP_002176410.1">
    <property type="nucleotide sequence ID" value="XM_002176374.1"/>
</dbReference>
<evidence type="ECO:0000256" key="3">
    <source>
        <dbReference type="SAM" id="MobiDB-lite"/>
    </source>
</evidence>
<feature type="compositionally biased region" description="Basic and acidic residues" evidence="3">
    <location>
        <begin position="27"/>
        <end position="41"/>
    </location>
</feature>
<dbReference type="EMBL" id="DS999284">
    <property type="protein sequence ID" value="EEC42646.1"/>
    <property type="molecule type" value="Genomic_DNA"/>
</dbReference>
<organism evidence="5 6">
    <name type="scientific">Phaeodactylum tricornutum (strain CCAP 1055/1)</name>
    <dbReference type="NCBI Taxonomy" id="556484"/>
    <lineage>
        <taxon>Eukaryota</taxon>
        <taxon>Sar</taxon>
        <taxon>Stramenopiles</taxon>
        <taxon>Ochrophyta</taxon>
        <taxon>Bacillariophyta</taxon>
        <taxon>Bacillariophyceae</taxon>
        <taxon>Bacillariophycidae</taxon>
        <taxon>Naviculales</taxon>
        <taxon>Phaeodactylaceae</taxon>
        <taxon>Phaeodactylum</taxon>
    </lineage>
</organism>
<dbReference type="PANTHER" id="PTHR11482:SF6">
    <property type="entry name" value="ORNITHINE DECARBOXYLASE 1-RELATED"/>
    <property type="match status" value="1"/>
</dbReference>
<keyword evidence="2" id="KW-0456">Lyase</keyword>
<dbReference type="GO" id="GO:0005737">
    <property type="term" value="C:cytoplasm"/>
    <property type="evidence" value="ECO:0007669"/>
    <property type="project" value="TreeGrafter"/>
</dbReference>
<dbReference type="AlphaFoldDB" id="B7S493"/>
<gene>
    <name evidence="5" type="primary">ODC3</name>
    <name evidence="5" type="ORF">PHATRDRAFT_bd1024</name>
</gene>
<evidence type="ECO:0000256" key="2">
    <source>
        <dbReference type="ARBA" id="ARBA00023239"/>
    </source>
</evidence>
<dbReference type="Pfam" id="PF00278">
    <property type="entry name" value="Orn_DAP_Arg_deC"/>
    <property type="match status" value="1"/>
</dbReference>
<dbReference type="eggNOG" id="KOG0622">
    <property type="taxonomic scope" value="Eukaryota"/>
</dbReference>
<reference evidence="6" key="2">
    <citation type="submission" date="2008-08" db="EMBL/GenBank/DDBJ databases">
        <authorList>
            <consortium name="Diatom Consortium"/>
            <person name="Grigoriev I."/>
            <person name="Grimwood J."/>
            <person name="Kuo A."/>
            <person name="Otillar R.P."/>
            <person name="Salamov A."/>
            <person name="Detter J.C."/>
            <person name="Lindquist E."/>
            <person name="Shapiro H."/>
            <person name="Lucas S."/>
            <person name="Glavina del Rio T."/>
            <person name="Pitluck S."/>
            <person name="Rokhsar D."/>
            <person name="Bowler C."/>
        </authorList>
    </citation>
    <scope>GENOME REANNOTATION</scope>
    <source>
        <strain evidence="6">CCAP 1055/1</strain>
    </source>
</reference>
<dbReference type="Proteomes" id="UP000000759">
    <property type="component" value="Unassembled WGS sequence"/>
</dbReference>
<dbReference type="KEGG" id="pti:PHATRDRAFT_bd1024"/>
<feature type="region of interest" description="Disordered" evidence="3">
    <location>
        <begin position="1"/>
        <end position="41"/>
    </location>
</feature>
<keyword evidence="6" id="KW-1185">Reference proteome</keyword>
<dbReference type="Gene3D" id="2.40.37.10">
    <property type="entry name" value="Lyase, Ornithine Decarboxylase, Chain A, domain 1"/>
    <property type="match status" value="1"/>
</dbReference>
<feature type="domain" description="Orn/DAP/Arg decarboxylase 2 C-terminal" evidence="4">
    <location>
        <begin position="423"/>
        <end position="535"/>
    </location>
</feature>
<sequence>MSELWTSSDGSTFIDTIQNGSNPSLPARERNRAQAKQKVAESWHSRRLECKGVLGNTGAAGPRLTTAASFSYSTQSESHKPPEVQNPSVCQVLCKAWDQAFADFVKPKKKKRLHRNNSIFPSVISILQANALVKQVEHLQNNTDSQSMETEVLKVLPTGYDWNQAVMQMAQQRSRCFWLVDLSSLVHRLASWKRTFRDVVFLYQVRHNANAKLLQILHRSGAVGLVTTTKADIQACLAAERFLDPRCSRMPCWDNCGVTCKPNGYIRKLVCDAHSRVLAVDGPDDVRRFATLINNFVARKSVIDLPVLQYMIRLPQNLAEWKQLTEDTLQAVSEGSTESQVVGVSFDLSAASGEENSRIRQLAVEELLDFLSSQETVTAEKLRVDLTGVPLEDGSFAAETVSLWQYLQSMPNVDKVTVDATHLLVSPAASLCTRIIGFRQTETKSNEIRNHYYIDDGCYGSLYQGAEEGSFCPLPLISSRPSVNSNDTSGAADFAEETSVQLSTVWGPTCDGLDKVCTDIPLPLLHRDDWLVFPNIKSVGGLCTAFNGFDPPDTAYCVLNYFQS</sequence>
<reference evidence="5 6" key="1">
    <citation type="journal article" date="2008" name="Nature">
        <title>The Phaeodactylum genome reveals the evolutionary history of diatom genomes.</title>
        <authorList>
            <person name="Bowler C."/>
            <person name="Allen A.E."/>
            <person name="Badger J.H."/>
            <person name="Grimwood J."/>
            <person name="Jabbari K."/>
            <person name="Kuo A."/>
            <person name="Maheswari U."/>
            <person name="Martens C."/>
            <person name="Maumus F."/>
            <person name="Otillar R.P."/>
            <person name="Rayko E."/>
            <person name="Salamov A."/>
            <person name="Vandepoele K."/>
            <person name="Beszteri B."/>
            <person name="Gruber A."/>
            <person name="Heijde M."/>
            <person name="Katinka M."/>
            <person name="Mock T."/>
            <person name="Valentin K."/>
            <person name="Verret F."/>
            <person name="Berges J.A."/>
            <person name="Brownlee C."/>
            <person name="Cadoret J.P."/>
            <person name="Chiovitti A."/>
            <person name="Choi C.J."/>
            <person name="Coesel S."/>
            <person name="De Martino A."/>
            <person name="Detter J.C."/>
            <person name="Durkin C."/>
            <person name="Falciatore A."/>
            <person name="Fournet J."/>
            <person name="Haruta M."/>
            <person name="Huysman M.J."/>
            <person name="Jenkins B.D."/>
            <person name="Jiroutova K."/>
            <person name="Jorgensen R.E."/>
            <person name="Joubert Y."/>
            <person name="Kaplan A."/>
            <person name="Kroger N."/>
            <person name="Kroth P.G."/>
            <person name="La Roche J."/>
            <person name="Lindquist E."/>
            <person name="Lommer M."/>
            <person name="Martin-Jezequel V."/>
            <person name="Lopez P.J."/>
            <person name="Lucas S."/>
            <person name="Mangogna M."/>
            <person name="McGinnis K."/>
            <person name="Medlin L.K."/>
            <person name="Montsant A."/>
            <person name="Oudot-Le Secq M.P."/>
            <person name="Napoli C."/>
            <person name="Obornik M."/>
            <person name="Parker M.S."/>
            <person name="Petit J.L."/>
            <person name="Porcel B.M."/>
            <person name="Poulsen N."/>
            <person name="Robison M."/>
            <person name="Rychlewski L."/>
            <person name="Rynearson T.A."/>
            <person name="Schmutz J."/>
            <person name="Shapiro H."/>
            <person name="Siaut M."/>
            <person name="Stanley M."/>
            <person name="Sussman M.R."/>
            <person name="Taylor A.R."/>
            <person name="Vardi A."/>
            <person name="von Dassow P."/>
            <person name="Vyverman W."/>
            <person name="Willis A."/>
            <person name="Wyrwicz L.S."/>
            <person name="Rokhsar D.S."/>
            <person name="Weissenbach J."/>
            <person name="Armbrust E.V."/>
            <person name="Green B.R."/>
            <person name="Van de Peer Y."/>
            <person name="Grigoriev I.V."/>
        </authorList>
    </citation>
    <scope>NUCLEOTIDE SEQUENCE [LARGE SCALE GENOMIC DNA]</scope>
    <source>
        <strain evidence="5 6">CCAP 1055/1</strain>
    </source>
</reference>
<dbReference type="OMA" id="ERMSEWK"/>
<dbReference type="InterPro" id="IPR002433">
    <property type="entry name" value="Orn_de-COase"/>
</dbReference>
<dbReference type="InParanoid" id="B7S493"/>
<dbReference type="STRING" id="556484.B7S493"/>
<dbReference type="InterPro" id="IPR009006">
    <property type="entry name" value="Ala_racemase/Decarboxylase_C"/>
</dbReference>
<evidence type="ECO:0000313" key="6">
    <source>
        <dbReference type="Proteomes" id="UP000000759"/>
    </source>
</evidence>
<dbReference type="GeneID" id="7205103"/>
<name>B7S493_PHATC</name>
<evidence type="ECO:0000259" key="4">
    <source>
        <dbReference type="Pfam" id="PF00278"/>
    </source>
</evidence>
<dbReference type="HOGENOM" id="CLU_483565_0_0_1"/>
<dbReference type="SUPFAM" id="SSF50621">
    <property type="entry name" value="Alanine racemase C-terminal domain-like"/>
    <property type="match status" value="1"/>
</dbReference>
<dbReference type="PANTHER" id="PTHR11482">
    <property type="entry name" value="ARGININE/DIAMINOPIMELATE/ORNITHINE DECARBOXYLASE"/>
    <property type="match status" value="1"/>
</dbReference>
<feature type="compositionally biased region" description="Polar residues" evidence="3">
    <location>
        <begin position="1"/>
        <end position="24"/>
    </location>
</feature>
<evidence type="ECO:0000256" key="1">
    <source>
        <dbReference type="ARBA" id="ARBA00022898"/>
    </source>
</evidence>
<dbReference type="OrthoDB" id="5034579at2759"/>
<dbReference type="GO" id="GO:0033387">
    <property type="term" value="P:putrescine biosynthetic process from arginine, via ornithine"/>
    <property type="evidence" value="ECO:0007669"/>
    <property type="project" value="TreeGrafter"/>
</dbReference>
<dbReference type="PRINTS" id="PR01182">
    <property type="entry name" value="ORNDCRBXLASE"/>
</dbReference>